<feature type="domain" description="AAA+ ATPase" evidence="2">
    <location>
        <begin position="82"/>
        <end position="347"/>
    </location>
</feature>
<evidence type="ECO:0000256" key="1">
    <source>
        <dbReference type="SAM" id="SignalP"/>
    </source>
</evidence>
<dbReference type="Gene3D" id="3.40.50.300">
    <property type="entry name" value="P-loop containing nucleotide triphosphate hydrolases"/>
    <property type="match status" value="1"/>
</dbReference>
<accession>A0A9P0F8S7</accession>
<feature type="chain" id="PRO_5040269449" description="AAA+ ATPase domain-containing protein" evidence="1">
    <location>
        <begin position="23"/>
        <end position="430"/>
    </location>
</feature>
<organism evidence="3 4">
    <name type="scientific">Bemisia tabaci</name>
    <name type="common">Sweetpotato whitefly</name>
    <name type="synonym">Aleurodes tabaci</name>
    <dbReference type="NCBI Taxonomy" id="7038"/>
    <lineage>
        <taxon>Eukaryota</taxon>
        <taxon>Metazoa</taxon>
        <taxon>Ecdysozoa</taxon>
        <taxon>Arthropoda</taxon>
        <taxon>Hexapoda</taxon>
        <taxon>Insecta</taxon>
        <taxon>Pterygota</taxon>
        <taxon>Neoptera</taxon>
        <taxon>Paraneoptera</taxon>
        <taxon>Hemiptera</taxon>
        <taxon>Sternorrhyncha</taxon>
        <taxon>Aleyrodoidea</taxon>
        <taxon>Aleyrodidae</taxon>
        <taxon>Aleyrodinae</taxon>
        <taxon>Bemisia</taxon>
    </lineage>
</organism>
<evidence type="ECO:0000313" key="3">
    <source>
        <dbReference type="EMBL" id="CAH0394124.1"/>
    </source>
</evidence>
<dbReference type="SMART" id="SM00382">
    <property type="entry name" value="AAA"/>
    <property type="match status" value="1"/>
</dbReference>
<dbReference type="PANTHER" id="PTHR34825:SF1">
    <property type="entry name" value="AAA-ATPASE-LIKE DOMAIN-CONTAINING PROTEIN"/>
    <property type="match status" value="1"/>
</dbReference>
<dbReference type="Proteomes" id="UP001152759">
    <property type="component" value="Chromosome 8"/>
</dbReference>
<proteinExistence type="predicted"/>
<protein>
    <recommendedName>
        <fullName evidence="2">AAA+ ATPase domain-containing protein</fullName>
    </recommendedName>
</protein>
<dbReference type="PANTHER" id="PTHR34825">
    <property type="entry name" value="CONSERVED PROTEIN, WITH A WEAK D-GALACTARATE DEHYDRATASE/ALTRONATE HYDROLASE DOMAIN"/>
    <property type="match status" value="1"/>
</dbReference>
<keyword evidence="4" id="KW-1185">Reference proteome</keyword>
<dbReference type="AlphaFoldDB" id="A0A9P0F8S7"/>
<dbReference type="InterPro" id="IPR027417">
    <property type="entry name" value="P-loop_NTPase"/>
</dbReference>
<feature type="signal peptide" evidence="1">
    <location>
        <begin position="1"/>
        <end position="22"/>
    </location>
</feature>
<gene>
    <name evidence="3" type="ORF">BEMITA_LOCUS12457</name>
</gene>
<name>A0A9P0F8S7_BEMTA</name>
<dbReference type="EMBL" id="OU963869">
    <property type="protein sequence ID" value="CAH0394124.1"/>
    <property type="molecule type" value="Genomic_DNA"/>
</dbReference>
<sequence>MKLNILFSCIFGIGPASFLARADWVDEQKKHAETNLDANNKPSWSQAEYHTPNDLFLEFSEIRNSRAFIDKTFFLHEWLTHRPKHWYVTAPPGFGKTALAKMAVQFLNASAEIVDGVEKFHDRHKTAVYELFQGTNIFEMKEFFDQHFQNYAVIYVDLAPLSNTTEAMYLKQDDFNTQDFHIYFRLVIKKMMSYYPSLLFHQSLTDIERERFREYLENGMETAVRPTLFWNCVSFLKEMLKKTLKKEVIVIIDSYDALCKPSMVGDLSKLQRPYIGSYIINFSKLLLQDRLATVLYLGTIDTRELMLLKPSDVGMQTALSITHTPFSTDERLAKYFGLSKQEVDDILSKHSMEEHLGVVNDLLNGHAVTGSSLTLFNTKYVLSYIEHRNASTIAFTMPSTTEILHHYRKIFSVELISNVVTPCVYKIKLR</sequence>
<reference evidence="3" key="1">
    <citation type="submission" date="2021-12" db="EMBL/GenBank/DDBJ databases">
        <authorList>
            <person name="King R."/>
        </authorList>
    </citation>
    <scope>NUCLEOTIDE SEQUENCE</scope>
</reference>
<evidence type="ECO:0000313" key="4">
    <source>
        <dbReference type="Proteomes" id="UP001152759"/>
    </source>
</evidence>
<dbReference type="InterPro" id="IPR018631">
    <property type="entry name" value="AAA-ATPase-like_dom"/>
</dbReference>
<dbReference type="Pfam" id="PF09820">
    <property type="entry name" value="AAA-ATPase_like"/>
    <property type="match status" value="1"/>
</dbReference>
<dbReference type="SUPFAM" id="SSF52540">
    <property type="entry name" value="P-loop containing nucleoside triphosphate hydrolases"/>
    <property type="match status" value="1"/>
</dbReference>
<evidence type="ECO:0000259" key="2">
    <source>
        <dbReference type="SMART" id="SM00382"/>
    </source>
</evidence>
<keyword evidence="1" id="KW-0732">Signal</keyword>
<dbReference type="InterPro" id="IPR003593">
    <property type="entry name" value="AAA+_ATPase"/>
</dbReference>